<feature type="signal peptide" evidence="2">
    <location>
        <begin position="1"/>
        <end position="23"/>
    </location>
</feature>
<dbReference type="OrthoDB" id="2507773at2759"/>
<feature type="compositionally biased region" description="Acidic residues" evidence="1">
    <location>
        <begin position="934"/>
        <end position="948"/>
    </location>
</feature>
<proteinExistence type="predicted"/>
<feature type="chain" id="PRO_5003321986" description="Secreted protein" evidence="2">
    <location>
        <begin position="24"/>
        <end position="1035"/>
    </location>
</feature>
<feature type="region of interest" description="Disordered" evidence="1">
    <location>
        <begin position="794"/>
        <end position="816"/>
    </location>
</feature>
<feature type="region of interest" description="Disordered" evidence="1">
    <location>
        <begin position="883"/>
        <end position="960"/>
    </location>
</feature>
<sequence>MSPTMKFYFVVLVLSHFSRVARACEGACITDTTKAFIGNYSLYHINPVFDSLADMIHSKLLADRPISDVHALIAPINSHFHNTIYDQTEKAIFPGYFHGKCQRVIDGVYKNPDGCPNPDCPVVCGTPGSMVHFYDKLVSIVFEVMQKALHTALPTSGSAYERLEQAVLSLATSSSHRRSSLYARSNRPKTVSTLPTQFLNPSSEQDSSSGQHHGSVSSIPEKESGEDQDALPLGLAKGLGGGERNSLLSTLSGSSTGLLGRSGLPIDPAALITPLLDSASLPVNPTNLLGRRGLPVDPTELASSLLEGLPVNPTSLLGRSGLPVDPTELASSLLEGLPVNPTSLLGRSGLPVDPTKLASSLLEGLPINPTTLLGRRSLPVDPTQLASTLLEDLPVNPATLLGRSGLPVDPTELASSLLEGLPVNPTTLLGRRSLPVDPTELASSLLEGLPVNPTNLLGRSGLPVDPTELASSLLEGLPVNPTSLLGRSGLPVDPTELASSLLEGLPINPTTLLGRRSLPVDPTELASSLLEGLPVNPTTLLGRRSLPVDPTELASSLLEGLPVNPTSLLGRSGLPVDPTELASSLLEGLPVNPTTLLGRRSLPVDPTELATSLLEGLPVNPPTLLGRRSLPVDPTELASSLLEGLPVNPTTLLGRRSLPVDPTQLASTLLEDLPVNPTTLLGRRSLPLDPTTLASSLLQGLPVNPTSLLGRSGLPVDPSSVLSSLPVNPKDIIEKNEMPKPLQSYTGSTKLPMDVKKVVPLPSLPVLSGRSSRRRSLPIDPDTLEKLTQIANEKNPLTIGRKPAGLPIDPANDADPKKILSKVDNLKHQDLTQLPSSRLVKDTTDRAASLPLNNLPETVIDKLSGVRNLPLTRRSRFRRVLRSGSFDDDEKPAQEDGTTIEAKDDNSSMAQDKEDGSTTTEDKDEAPVNFIDEKPEDEQTDGEDDADSDPTRRLAKREPQLELPNIADANVAMLVGSPLSLLSKRRLSHVSDQQIGISLKKIIEECNRRFKEGCGSNLERCRWDKSMKAFILSFP</sequence>
<dbReference type="Proteomes" id="UP000001072">
    <property type="component" value="Unassembled WGS sequence"/>
</dbReference>
<reference evidence="4" key="1">
    <citation type="journal article" date="2011" name="Proc. Natl. Acad. Sci. U.S.A.">
        <title>Obligate biotrophy features unraveled by the genomic analysis of rust fungi.</title>
        <authorList>
            <person name="Duplessis S."/>
            <person name="Cuomo C.A."/>
            <person name="Lin Y.-C."/>
            <person name="Aerts A."/>
            <person name="Tisserant E."/>
            <person name="Veneault-Fourrey C."/>
            <person name="Joly D.L."/>
            <person name="Hacquard S."/>
            <person name="Amselem J."/>
            <person name="Cantarel B.L."/>
            <person name="Chiu R."/>
            <person name="Coutinho P.M."/>
            <person name="Feau N."/>
            <person name="Field M."/>
            <person name="Frey P."/>
            <person name="Gelhaye E."/>
            <person name="Goldberg J."/>
            <person name="Grabherr M.G."/>
            <person name="Kodira C.D."/>
            <person name="Kohler A."/>
            <person name="Kuees U."/>
            <person name="Lindquist E.A."/>
            <person name="Lucas S.M."/>
            <person name="Mago R."/>
            <person name="Mauceli E."/>
            <person name="Morin E."/>
            <person name="Murat C."/>
            <person name="Pangilinan J.L."/>
            <person name="Park R."/>
            <person name="Pearson M."/>
            <person name="Quesneville H."/>
            <person name="Rouhier N."/>
            <person name="Sakthikumar S."/>
            <person name="Salamov A.A."/>
            <person name="Schmutz J."/>
            <person name="Selles B."/>
            <person name="Shapiro H."/>
            <person name="Tanguay P."/>
            <person name="Tuskan G.A."/>
            <person name="Henrissat B."/>
            <person name="Van de Peer Y."/>
            <person name="Rouze P."/>
            <person name="Ellis J.G."/>
            <person name="Dodds P.N."/>
            <person name="Schein J.E."/>
            <person name="Zhong S."/>
            <person name="Hamelin R.C."/>
            <person name="Grigoriev I.V."/>
            <person name="Szabo L.J."/>
            <person name="Martin F."/>
        </authorList>
    </citation>
    <scope>NUCLEOTIDE SEQUENCE [LARGE SCALE GENOMIC DNA]</scope>
    <source>
        <strain evidence="4">98AG31 / pathotype 3-4-7</strain>
    </source>
</reference>
<organism evidence="4">
    <name type="scientific">Melampsora larici-populina (strain 98AG31 / pathotype 3-4-7)</name>
    <name type="common">Poplar leaf rust fungus</name>
    <dbReference type="NCBI Taxonomy" id="747676"/>
    <lineage>
        <taxon>Eukaryota</taxon>
        <taxon>Fungi</taxon>
        <taxon>Dikarya</taxon>
        <taxon>Basidiomycota</taxon>
        <taxon>Pucciniomycotina</taxon>
        <taxon>Pucciniomycetes</taxon>
        <taxon>Pucciniales</taxon>
        <taxon>Melampsoraceae</taxon>
        <taxon>Melampsora</taxon>
    </lineage>
</organism>
<dbReference type="eggNOG" id="ENOG502SP29">
    <property type="taxonomic scope" value="Eukaryota"/>
</dbReference>
<gene>
    <name evidence="3" type="ORF">MELLADRAFT_111708</name>
</gene>
<evidence type="ECO:0000256" key="1">
    <source>
        <dbReference type="SAM" id="MobiDB-lite"/>
    </source>
</evidence>
<accession>F4S4A1</accession>
<dbReference type="InParanoid" id="F4S4A1"/>
<keyword evidence="2" id="KW-0732">Signal</keyword>
<evidence type="ECO:0008006" key="5">
    <source>
        <dbReference type="Google" id="ProtNLM"/>
    </source>
</evidence>
<evidence type="ECO:0000313" key="3">
    <source>
        <dbReference type="EMBL" id="EGG00592.1"/>
    </source>
</evidence>
<dbReference type="GeneID" id="18924463"/>
<dbReference type="KEGG" id="mlr:MELLADRAFT_111708"/>
<dbReference type="RefSeq" id="XP_007416239.1">
    <property type="nucleotide sequence ID" value="XM_007416177.1"/>
</dbReference>
<name>F4S4A1_MELLP</name>
<keyword evidence="4" id="KW-1185">Reference proteome</keyword>
<evidence type="ECO:0000313" key="4">
    <source>
        <dbReference type="Proteomes" id="UP000001072"/>
    </source>
</evidence>
<feature type="compositionally biased region" description="Low complexity" evidence="1">
    <location>
        <begin position="202"/>
        <end position="218"/>
    </location>
</feature>
<feature type="compositionally biased region" description="Basic and acidic residues" evidence="1">
    <location>
        <begin position="901"/>
        <end position="916"/>
    </location>
</feature>
<dbReference type="AlphaFoldDB" id="F4S4A1"/>
<feature type="compositionally biased region" description="Basic and acidic residues" evidence="1">
    <location>
        <begin position="949"/>
        <end position="960"/>
    </location>
</feature>
<dbReference type="EMBL" id="GL883146">
    <property type="protein sequence ID" value="EGG00592.1"/>
    <property type="molecule type" value="Genomic_DNA"/>
</dbReference>
<dbReference type="VEuPathDB" id="FungiDB:MELLADRAFT_111708"/>
<feature type="region of interest" description="Disordered" evidence="1">
    <location>
        <begin position="178"/>
        <end position="237"/>
    </location>
</feature>
<dbReference type="HOGENOM" id="CLU_293564_0_0_1"/>
<evidence type="ECO:0000256" key="2">
    <source>
        <dbReference type="SAM" id="SignalP"/>
    </source>
</evidence>
<protein>
    <recommendedName>
        <fullName evidence="5">Secreted protein</fullName>
    </recommendedName>
</protein>
<feature type="compositionally biased region" description="Polar residues" evidence="1">
    <location>
        <begin position="188"/>
        <end position="201"/>
    </location>
</feature>